<dbReference type="AlphaFoldDB" id="A0A061ISX8"/>
<organism evidence="2 3">
    <name type="scientific">Trypanosoma rangeli SC58</name>
    <dbReference type="NCBI Taxonomy" id="429131"/>
    <lineage>
        <taxon>Eukaryota</taxon>
        <taxon>Discoba</taxon>
        <taxon>Euglenozoa</taxon>
        <taxon>Kinetoplastea</taxon>
        <taxon>Metakinetoplastina</taxon>
        <taxon>Trypanosomatida</taxon>
        <taxon>Trypanosomatidae</taxon>
        <taxon>Trypanosoma</taxon>
        <taxon>Herpetosoma</taxon>
    </lineage>
</organism>
<dbReference type="VEuPathDB" id="TriTrypDB:TRSC58_07549"/>
<evidence type="ECO:0000313" key="3">
    <source>
        <dbReference type="Proteomes" id="UP000031737"/>
    </source>
</evidence>
<gene>
    <name evidence="2" type="ORF">TRSC58_07549</name>
</gene>
<protein>
    <submittedName>
        <fullName evidence="2">Uncharacterized protein</fullName>
    </submittedName>
</protein>
<comment type="caution">
    <text evidence="2">The sequence shown here is derived from an EMBL/GenBank/DDBJ whole genome shotgun (WGS) entry which is preliminary data.</text>
</comment>
<sequence length="89" mass="10010">MEASFPAFCVFQRRTQKEEKNKNKKRKKKETRDTGRNKGKSAVHRRVHVDSVRGSILSLHLRAIHILSFAFSATPWLGGGIRGGCQSCA</sequence>
<dbReference type="EMBL" id="AUPL01008077">
    <property type="protein sequence ID" value="ESL04901.1"/>
    <property type="molecule type" value="Genomic_DNA"/>
</dbReference>
<evidence type="ECO:0000313" key="2">
    <source>
        <dbReference type="EMBL" id="ESL04901.1"/>
    </source>
</evidence>
<accession>A0A061ISX8</accession>
<dbReference type="Proteomes" id="UP000031737">
    <property type="component" value="Unassembled WGS sequence"/>
</dbReference>
<keyword evidence="3" id="KW-1185">Reference proteome</keyword>
<feature type="region of interest" description="Disordered" evidence="1">
    <location>
        <begin position="13"/>
        <end position="45"/>
    </location>
</feature>
<evidence type="ECO:0000256" key="1">
    <source>
        <dbReference type="SAM" id="MobiDB-lite"/>
    </source>
</evidence>
<name>A0A061ISX8_TRYRA</name>
<proteinExistence type="predicted"/>
<reference evidence="2 3" key="1">
    <citation type="submission" date="2013-07" db="EMBL/GenBank/DDBJ databases">
        <authorList>
            <person name="Stoco P.H."/>
            <person name="Wagner G."/>
            <person name="Gerber A."/>
            <person name="Zaha A."/>
            <person name="Thompson C."/>
            <person name="Bartholomeu D.C."/>
            <person name="Luckemeyer D.D."/>
            <person name="Bahia D."/>
            <person name="Loreto E."/>
            <person name="Prestes E.B."/>
            <person name="Lima F.M."/>
            <person name="Rodrigues-Luiz G."/>
            <person name="Vallejo G.A."/>
            <person name="Filho J.F."/>
            <person name="Monteiro K.M."/>
            <person name="Tyler K.M."/>
            <person name="de Almeida L.G."/>
            <person name="Ortiz M.F."/>
            <person name="Siervo M.A."/>
            <person name="de Moraes M.H."/>
            <person name="Cunha O.L."/>
            <person name="Mendonca-Neto R."/>
            <person name="Silva R."/>
            <person name="Teixeira S.M."/>
            <person name="Murta S.M."/>
            <person name="Sincero T.C."/>
            <person name="Mendes T.A."/>
            <person name="Urmenyi T.P."/>
            <person name="Silva V.G."/>
            <person name="da Rocha W.D."/>
            <person name="Andersson B."/>
            <person name="Romanha A.J."/>
            <person name="Steindel M."/>
            <person name="de Vasconcelos A.T."/>
            <person name="Grisard E.C."/>
        </authorList>
    </citation>
    <scope>NUCLEOTIDE SEQUENCE [LARGE SCALE GENOMIC DNA]</scope>
    <source>
        <strain evidence="2 3">SC58</strain>
    </source>
</reference>